<dbReference type="SUPFAM" id="SSF53335">
    <property type="entry name" value="S-adenosyl-L-methionine-dependent methyltransferases"/>
    <property type="match status" value="1"/>
</dbReference>
<dbReference type="InterPro" id="IPR053202">
    <property type="entry name" value="EGF_Rcpt_Signaling_Reg"/>
</dbReference>
<dbReference type="AlphaFoldDB" id="A0A6A4VJ78"/>
<evidence type="ECO:0000313" key="3">
    <source>
        <dbReference type="Proteomes" id="UP000440578"/>
    </source>
</evidence>
<dbReference type="OrthoDB" id="6357215at2759"/>
<dbReference type="GO" id="GO:0016197">
    <property type="term" value="P:endosomal transport"/>
    <property type="evidence" value="ECO:0007669"/>
    <property type="project" value="TreeGrafter"/>
</dbReference>
<accession>A0A6A4VJ78</accession>
<dbReference type="GO" id="GO:0005886">
    <property type="term" value="C:plasma membrane"/>
    <property type="evidence" value="ECO:0007669"/>
    <property type="project" value="TreeGrafter"/>
</dbReference>
<dbReference type="GO" id="GO:0006888">
    <property type="term" value="P:endoplasmic reticulum to Golgi vesicle-mediated transport"/>
    <property type="evidence" value="ECO:0007669"/>
    <property type="project" value="TreeGrafter"/>
</dbReference>
<dbReference type="Gene3D" id="3.40.50.150">
    <property type="entry name" value="Vaccinia Virus protein VP39"/>
    <property type="match status" value="1"/>
</dbReference>
<dbReference type="PANTHER" id="PTHR34009:SF2">
    <property type="entry name" value="PROTEIN STAR"/>
    <property type="match status" value="1"/>
</dbReference>
<gene>
    <name evidence="2" type="primary">S_0</name>
    <name evidence="2" type="ORF">FJT64_006111</name>
</gene>
<comment type="caution">
    <text evidence="2">The sequence shown here is derived from an EMBL/GenBank/DDBJ whole genome shotgun (WGS) entry which is preliminary data.</text>
</comment>
<dbReference type="InterPro" id="IPR029063">
    <property type="entry name" value="SAM-dependent_MTases_sf"/>
</dbReference>
<dbReference type="GO" id="GO:0031902">
    <property type="term" value="C:late endosome membrane"/>
    <property type="evidence" value="ECO:0007669"/>
    <property type="project" value="TreeGrafter"/>
</dbReference>
<evidence type="ECO:0000259" key="1">
    <source>
        <dbReference type="Pfam" id="PF05050"/>
    </source>
</evidence>
<dbReference type="Pfam" id="PF05050">
    <property type="entry name" value="Methyltransf_21"/>
    <property type="match status" value="1"/>
</dbReference>
<feature type="domain" description="Methyltransferase FkbM" evidence="1">
    <location>
        <begin position="69"/>
        <end position="239"/>
    </location>
</feature>
<dbReference type="GO" id="GO:0005794">
    <property type="term" value="C:Golgi apparatus"/>
    <property type="evidence" value="ECO:0007669"/>
    <property type="project" value="TreeGrafter"/>
</dbReference>
<protein>
    <submittedName>
        <fullName evidence="2">Protein Star</fullName>
    </submittedName>
</protein>
<dbReference type="InterPro" id="IPR006342">
    <property type="entry name" value="FkbM_mtfrase"/>
</dbReference>
<sequence>MSNINRDGWPPRATDPALVAEVASRIRPPSWLPYNLTEKARPNYGQAGQVQLILALTRNKTGGFFIETGAYDGEQMSNTLLLERSLGWRGLLIEPSRTLFPRLMTKHRRSWALHACCSQTGAPFQAIFRDQVDSGFSSVEDGLSAQKQSDHIIDMKKGSREELLKYPVDCYPLYTILLAMNRTTVDFFSLDVEGVEMGVLAYLPWHLLDIKIVLAESYMGGMWNPQADQMRWFMAQQGYMAFRVMHDWLFVKKDSEFAANAPEIVRNTREKMAAGGRLPGAIEDFYNGFNDLNVGVSQ</sequence>
<dbReference type="GO" id="GO:0005789">
    <property type="term" value="C:endoplasmic reticulum membrane"/>
    <property type="evidence" value="ECO:0007669"/>
    <property type="project" value="TreeGrafter"/>
</dbReference>
<dbReference type="EMBL" id="VIIS01001559">
    <property type="protein sequence ID" value="KAF0296447.1"/>
    <property type="molecule type" value="Genomic_DNA"/>
</dbReference>
<proteinExistence type="predicted"/>
<evidence type="ECO:0000313" key="2">
    <source>
        <dbReference type="EMBL" id="KAF0296447.1"/>
    </source>
</evidence>
<dbReference type="PANTHER" id="PTHR34009">
    <property type="entry name" value="PROTEIN STAR"/>
    <property type="match status" value="1"/>
</dbReference>
<dbReference type="Proteomes" id="UP000440578">
    <property type="component" value="Unassembled WGS sequence"/>
</dbReference>
<organism evidence="2 3">
    <name type="scientific">Amphibalanus amphitrite</name>
    <name type="common">Striped barnacle</name>
    <name type="synonym">Balanus amphitrite</name>
    <dbReference type="NCBI Taxonomy" id="1232801"/>
    <lineage>
        <taxon>Eukaryota</taxon>
        <taxon>Metazoa</taxon>
        <taxon>Ecdysozoa</taxon>
        <taxon>Arthropoda</taxon>
        <taxon>Crustacea</taxon>
        <taxon>Multicrustacea</taxon>
        <taxon>Cirripedia</taxon>
        <taxon>Thoracica</taxon>
        <taxon>Thoracicalcarea</taxon>
        <taxon>Balanomorpha</taxon>
        <taxon>Balanoidea</taxon>
        <taxon>Balanidae</taxon>
        <taxon>Amphibalaninae</taxon>
        <taxon>Amphibalanus</taxon>
    </lineage>
</organism>
<keyword evidence="3" id="KW-1185">Reference proteome</keyword>
<name>A0A6A4VJ78_AMPAM</name>
<reference evidence="2 3" key="1">
    <citation type="submission" date="2019-07" db="EMBL/GenBank/DDBJ databases">
        <title>Draft genome assembly of a fouling barnacle, Amphibalanus amphitrite (Darwin, 1854): The first reference genome for Thecostraca.</title>
        <authorList>
            <person name="Kim W."/>
        </authorList>
    </citation>
    <scope>NUCLEOTIDE SEQUENCE [LARGE SCALE GENOMIC DNA]</scope>
    <source>
        <strain evidence="2">SNU_AA5</strain>
        <tissue evidence="2">Soma without cirri and trophi</tissue>
    </source>
</reference>